<feature type="compositionally biased region" description="Pro residues" evidence="1">
    <location>
        <begin position="265"/>
        <end position="274"/>
    </location>
</feature>
<dbReference type="RefSeq" id="WP_099091960.1">
    <property type="nucleotide sequence ID" value="NZ_CP019082.1"/>
</dbReference>
<gene>
    <name evidence="3" type="ORF">BSF38_01651</name>
</gene>
<evidence type="ECO:0000256" key="1">
    <source>
        <dbReference type="SAM" id="MobiDB-lite"/>
    </source>
</evidence>
<dbReference type="KEGG" id="pbor:BSF38_01651"/>
<dbReference type="InterPro" id="IPR011990">
    <property type="entry name" value="TPR-like_helical_dom_sf"/>
</dbReference>
<dbReference type="OrthoDB" id="282375at2"/>
<reference evidence="4" key="1">
    <citation type="submission" date="2016-12" db="EMBL/GenBank/DDBJ databases">
        <title>Comparative genomics of four Isosphaeraceae planctomycetes: a common pool of plasmids and glycoside hydrolase genes.</title>
        <authorList>
            <person name="Ivanova A."/>
        </authorList>
    </citation>
    <scope>NUCLEOTIDE SEQUENCE [LARGE SCALE GENOMIC DNA]</scope>
    <source>
        <strain evidence="4">PX4</strain>
    </source>
</reference>
<evidence type="ECO:0000256" key="2">
    <source>
        <dbReference type="SAM" id="Phobius"/>
    </source>
</evidence>
<keyword evidence="4" id="KW-1185">Reference proteome</keyword>
<organism evidence="3 4">
    <name type="scientific">Paludisphaera borealis</name>
    <dbReference type="NCBI Taxonomy" id="1387353"/>
    <lineage>
        <taxon>Bacteria</taxon>
        <taxon>Pseudomonadati</taxon>
        <taxon>Planctomycetota</taxon>
        <taxon>Planctomycetia</taxon>
        <taxon>Isosphaerales</taxon>
        <taxon>Isosphaeraceae</taxon>
        <taxon>Paludisphaera</taxon>
    </lineage>
</organism>
<evidence type="ECO:0000313" key="3">
    <source>
        <dbReference type="EMBL" id="APW60185.1"/>
    </source>
</evidence>
<feature type="transmembrane region" description="Helical" evidence="2">
    <location>
        <begin position="53"/>
        <end position="74"/>
    </location>
</feature>
<evidence type="ECO:0000313" key="4">
    <source>
        <dbReference type="Proteomes" id="UP000186309"/>
    </source>
</evidence>
<keyword evidence="2" id="KW-0472">Membrane</keyword>
<protein>
    <recommendedName>
        <fullName evidence="5">Tetratricopeptide repeat-like domain-containing protein</fullName>
    </recommendedName>
</protein>
<dbReference type="EMBL" id="CP019082">
    <property type="protein sequence ID" value="APW60185.1"/>
    <property type="molecule type" value="Genomic_DNA"/>
</dbReference>
<keyword evidence="2" id="KW-1133">Transmembrane helix</keyword>
<name>A0A1U7CML8_9BACT</name>
<dbReference type="SUPFAM" id="SSF48452">
    <property type="entry name" value="TPR-like"/>
    <property type="match status" value="1"/>
</dbReference>
<feature type="compositionally biased region" description="Pro residues" evidence="1">
    <location>
        <begin position="290"/>
        <end position="304"/>
    </location>
</feature>
<dbReference type="Proteomes" id="UP000186309">
    <property type="component" value="Chromosome"/>
</dbReference>
<proteinExistence type="predicted"/>
<dbReference type="STRING" id="1387353.BSF38_01651"/>
<sequence length="341" mass="35212">MKNDPSKSPSPISPAPARHQFEHLTPTVIHDPEADMMLLAKWAHRAMLNPTRFWSVVGGGVAAILGLVVLGSVLSSKSGSAADVWTRLDAAKNADDQVKIAKEHPGTPAASWALLQAASRLYKTGIDDLPKDHDAALQSLKKAIDLFDEAGKGVAKDSPVALTAALGKARSLEARNELPKAIDQYKLVADSWPNSPEAAEAKELAAALQKPDAAAFYKELYSFTPSKVTLPPMGTESFDLPSGIGGFPGSADGLLGPATGIPSIPILPPPPPSPITKDADPAKTDAAKPEPAPAKAPETKPAPAPAETKPAPVPTPAPAEAKPAPAPTPAPAPAEAKKPGN</sequence>
<evidence type="ECO:0008006" key="5">
    <source>
        <dbReference type="Google" id="ProtNLM"/>
    </source>
</evidence>
<keyword evidence="2" id="KW-0812">Transmembrane</keyword>
<accession>A0A1U7CML8</accession>
<feature type="compositionally biased region" description="Basic and acidic residues" evidence="1">
    <location>
        <begin position="277"/>
        <end position="288"/>
    </location>
</feature>
<dbReference type="AlphaFoldDB" id="A0A1U7CML8"/>
<feature type="region of interest" description="Disordered" evidence="1">
    <location>
        <begin position="249"/>
        <end position="341"/>
    </location>
</feature>
<dbReference type="Gene3D" id="1.25.40.10">
    <property type="entry name" value="Tetratricopeptide repeat domain"/>
    <property type="match status" value="1"/>
</dbReference>